<dbReference type="InterPro" id="IPR018253">
    <property type="entry name" value="DnaJ_domain_CS"/>
</dbReference>
<dbReference type="InterPro" id="IPR001623">
    <property type="entry name" value="DnaJ_domain"/>
</dbReference>
<dbReference type="RefSeq" id="WP_117708247.1">
    <property type="nucleotide sequence ID" value="NZ_JBQKFG010000002.1"/>
</dbReference>
<accession>A0A414PQ32</accession>
<dbReference type="PANTHER" id="PTHR24074">
    <property type="entry name" value="CO-CHAPERONE PROTEIN DJLA"/>
    <property type="match status" value="1"/>
</dbReference>
<dbReference type="SUPFAM" id="SSF46565">
    <property type="entry name" value="Chaperone J-domain"/>
    <property type="match status" value="1"/>
</dbReference>
<evidence type="ECO:0000313" key="4">
    <source>
        <dbReference type="Proteomes" id="UP000284676"/>
    </source>
</evidence>
<feature type="region of interest" description="Disordered" evidence="1">
    <location>
        <begin position="68"/>
        <end position="98"/>
    </location>
</feature>
<proteinExistence type="predicted"/>
<reference evidence="3 4" key="1">
    <citation type="submission" date="2018-08" db="EMBL/GenBank/DDBJ databases">
        <title>A genome reference for cultivated species of the human gut microbiota.</title>
        <authorList>
            <person name="Zou Y."/>
            <person name="Xue W."/>
            <person name="Luo G."/>
        </authorList>
    </citation>
    <scope>NUCLEOTIDE SEQUENCE [LARGE SCALE GENOMIC DNA]</scope>
    <source>
        <strain evidence="3 4">AM25-1</strain>
    </source>
</reference>
<dbReference type="Proteomes" id="UP000284676">
    <property type="component" value="Unassembled WGS sequence"/>
</dbReference>
<dbReference type="PROSITE" id="PS00636">
    <property type="entry name" value="DNAJ_1"/>
    <property type="match status" value="1"/>
</dbReference>
<dbReference type="InterPro" id="IPR036869">
    <property type="entry name" value="J_dom_sf"/>
</dbReference>
<organism evidence="3 4">
    <name type="scientific">Fusobacterium mortiferum</name>
    <dbReference type="NCBI Taxonomy" id="850"/>
    <lineage>
        <taxon>Bacteria</taxon>
        <taxon>Fusobacteriati</taxon>
        <taxon>Fusobacteriota</taxon>
        <taxon>Fusobacteriia</taxon>
        <taxon>Fusobacteriales</taxon>
        <taxon>Fusobacteriaceae</taxon>
        <taxon>Fusobacterium</taxon>
    </lineage>
</organism>
<protein>
    <submittedName>
        <fullName evidence="3">J domain-containing protein</fullName>
    </submittedName>
</protein>
<dbReference type="Gene3D" id="1.10.287.110">
    <property type="entry name" value="DnaJ domain"/>
    <property type="match status" value="1"/>
</dbReference>
<dbReference type="Pfam" id="PF00226">
    <property type="entry name" value="DnaJ"/>
    <property type="match status" value="1"/>
</dbReference>
<sequence length="152" mass="17728">MKNLYEILGVSSTATKDEIKKKYRECAKKFHPDRFATAPESEKQKAEKTFREINDAYSILSDDSKRKEYDEQLLRGNNSSQRTTNNKKSTSNNFTGKAQSFQEIYENLTKGNMFGDFFDPEKNKEKDKSGAKIKEQTNNMFEAFFFQGRKKK</sequence>
<dbReference type="CDD" id="cd06257">
    <property type="entry name" value="DnaJ"/>
    <property type="match status" value="1"/>
</dbReference>
<evidence type="ECO:0000313" key="3">
    <source>
        <dbReference type="EMBL" id="RHF70648.1"/>
    </source>
</evidence>
<dbReference type="SMART" id="SM00271">
    <property type="entry name" value="DnaJ"/>
    <property type="match status" value="1"/>
</dbReference>
<dbReference type="AlphaFoldDB" id="A0A414PQ32"/>
<dbReference type="PROSITE" id="PS50076">
    <property type="entry name" value="DNAJ_2"/>
    <property type="match status" value="1"/>
</dbReference>
<dbReference type="PRINTS" id="PR00625">
    <property type="entry name" value="JDOMAIN"/>
</dbReference>
<gene>
    <name evidence="3" type="ORF">DW663_10210</name>
</gene>
<evidence type="ECO:0000256" key="1">
    <source>
        <dbReference type="SAM" id="MobiDB-lite"/>
    </source>
</evidence>
<comment type="caution">
    <text evidence="3">The sequence shown here is derived from an EMBL/GenBank/DDBJ whole genome shotgun (WGS) entry which is preliminary data.</text>
</comment>
<dbReference type="InterPro" id="IPR050817">
    <property type="entry name" value="DjlA_DnaK_co-chaperone"/>
</dbReference>
<feature type="domain" description="J" evidence="2">
    <location>
        <begin position="3"/>
        <end position="73"/>
    </location>
</feature>
<evidence type="ECO:0000259" key="2">
    <source>
        <dbReference type="PROSITE" id="PS50076"/>
    </source>
</evidence>
<feature type="compositionally biased region" description="Low complexity" evidence="1">
    <location>
        <begin position="77"/>
        <end position="95"/>
    </location>
</feature>
<name>A0A414PQ32_FUSMR</name>
<dbReference type="EMBL" id="QRHL01000023">
    <property type="protein sequence ID" value="RHF70648.1"/>
    <property type="molecule type" value="Genomic_DNA"/>
</dbReference>